<dbReference type="AlphaFoldDB" id="A0AAV4XHL5"/>
<dbReference type="EMBL" id="BPLR01017646">
    <property type="protein sequence ID" value="GIY93258.1"/>
    <property type="molecule type" value="Genomic_DNA"/>
</dbReference>
<sequence length="105" mass="12180">MVGLLIVTINGIAPHLKRECKHHFTFAGTTFHSISTPLRMRFVIAGIPGKITLLQGETMQREKPIKAQLPRCLQTWWRFRLRVLRNSLRVFGRAFRKQQAPKTKT</sequence>
<reference evidence="1 2" key="1">
    <citation type="submission" date="2021-06" db="EMBL/GenBank/DDBJ databases">
        <title>Caerostris extrusa draft genome.</title>
        <authorList>
            <person name="Kono N."/>
            <person name="Arakawa K."/>
        </authorList>
    </citation>
    <scope>NUCLEOTIDE SEQUENCE [LARGE SCALE GENOMIC DNA]</scope>
</reference>
<evidence type="ECO:0000313" key="1">
    <source>
        <dbReference type="EMBL" id="GIY93258.1"/>
    </source>
</evidence>
<evidence type="ECO:0000313" key="2">
    <source>
        <dbReference type="Proteomes" id="UP001054945"/>
    </source>
</evidence>
<keyword evidence="2" id="KW-1185">Reference proteome</keyword>
<name>A0AAV4XHL5_CAEEX</name>
<gene>
    <name evidence="1" type="ORF">CEXT_420081</name>
</gene>
<proteinExistence type="predicted"/>
<comment type="caution">
    <text evidence="1">The sequence shown here is derived from an EMBL/GenBank/DDBJ whole genome shotgun (WGS) entry which is preliminary data.</text>
</comment>
<protein>
    <submittedName>
        <fullName evidence="1">Uncharacterized protein</fullName>
    </submittedName>
</protein>
<accession>A0AAV4XHL5</accession>
<organism evidence="1 2">
    <name type="scientific">Caerostris extrusa</name>
    <name type="common">Bark spider</name>
    <name type="synonym">Caerostris bankana</name>
    <dbReference type="NCBI Taxonomy" id="172846"/>
    <lineage>
        <taxon>Eukaryota</taxon>
        <taxon>Metazoa</taxon>
        <taxon>Ecdysozoa</taxon>
        <taxon>Arthropoda</taxon>
        <taxon>Chelicerata</taxon>
        <taxon>Arachnida</taxon>
        <taxon>Araneae</taxon>
        <taxon>Araneomorphae</taxon>
        <taxon>Entelegynae</taxon>
        <taxon>Araneoidea</taxon>
        <taxon>Araneidae</taxon>
        <taxon>Caerostris</taxon>
    </lineage>
</organism>
<dbReference type="Proteomes" id="UP001054945">
    <property type="component" value="Unassembled WGS sequence"/>
</dbReference>